<dbReference type="EMBL" id="CZBE01000013">
    <property type="protein sequence ID" value="CUP82399.1"/>
    <property type="molecule type" value="Genomic_DNA"/>
</dbReference>
<organism evidence="1 5">
    <name type="scientific">Anaerotruncus colihominis</name>
    <dbReference type="NCBI Taxonomy" id="169435"/>
    <lineage>
        <taxon>Bacteria</taxon>
        <taxon>Bacillati</taxon>
        <taxon>Bacillota</taxon>
        <taxon>Clostridia</taxon>
        <taxon>Eubacteriales</taxon>
        <taxon>Oscillospiraceae</taxon>
        <taxon>Anaerotruncus</taxon>
    </lineage>
</organism>
<dbReference type="Pfam" id="PF06684">
    <property type="entry name" value="AA_synth"/>
    <property type="match status" value="1"/>
</dbReference>
<evidence type="ECO:0000313" key="6">
    <source>
        <dbReference type="Proteomes" id="UP000196386"/>
    </source>
</evidence>
<reference evidence="2 7" key="4">
    <citation type="submission" date="2018-08" db="EMBL/GenBank/DDBJ databases">
        <title>Murine metabolic-syndrome-specific gut microbial biobank.</title>
        <authorList>
            <person name="Liu C."/>
        </authorList>
    </citation>
    <scope>NUCLEOTIDE SEQUENCE [LARGE SCALE GENOMIC DNA]</scope>
    <source>
        <strain evidence="2 7">X69</strain>
    </source>
</reference>
<name>A0A174RIX5_9FIRM</name>
<dbReference type="OrthoDB" id="9803312at2"/>
<accession>A0A174RIX5</accession>
<dbReference type="InterPro" id="IPR009569">
    <property type="entry name" value="AA_synth_put"/>
</dbReference>
<dbReference type="EMBL" id="QXWZ01000029">
    <property type="protein sequence ID" value="NBI79966.1"/>
    <property type="molecule type" value="Genomic_DNA"/>
</dbReference>
<dbReference type="Proteomes" id="UP000446348">
    <property type="component" value="Unassembled WGS sequence"/>
</dbReference>
<dbReference type="Proteomes" id="UP000095765">
    <property type="component" value="Unassembled WGS sequence"/>
</dbReference>
<protein>
    <submittedName>
        <fullName evidence="2">Amino acid synthesis family protein</fullName>
    </submittedName>
    <submittedName>
        <fullName evidence="4">Peptide synthetase</fullName>
    </submittedName>
    <submittedName>
        <fullName evidence="1">Protein of uncharacterized function (DUF1185)</fullName>
    </submittedName>
</protein>
<evidence type="ECO:0000313" key="2">
    <source>
        <dbReference type="EMBL" id="NBI79966.1"/>
    </source>
</evidence>
<evidence type="ECO:0000313" key="1">
    <source>
        <dbReference type="EMBL" id="CUP82399.1"/>
    </source>
</evidence>
<reference evidence="1 5" key="1">
    <citation type="submission" date="2015-09" db="EMBL/GenBank/DDBJ databases">
        <authorList>
            <consortium name="Pathogen Informatics"/>
        </authorList>
    </citation>
    <scope>NUCLEOTIDE SEQUENCE [LARGE SCALE GENOMIC DNA]</scope>
    <source>
        <strain evidence="1 5">2789STDY5834939</strain>
    </source>
</reference>
<dbReference type="EMBL" id="NFKP01000011">
    <property type="protein sequence ID" value="OUP69164.1"/>
    <property type="molecule type" value="Genomic_DNA"/>
</dbReference>
<sequence length="205" mass="21677">MKEPKIRKIVTNLEEVFYEGGADMPIENGGKKSIKTVSVAAVIKNPYAGKWQEDLSELTEYGEYLGDLLARKGAELLGADAVETYGKGCLVGTDGELEHSSAMLHPKAGKPIRAAIGGGKSIIPSNEKVAGVGASLDISLHYKDAAFVRTHYGSFEVRVPDAPKADEIIMAVVLSDGGRPHATVNGAGRIGGLQKSEAKCEDGMH</sequence>
<dbReference type="InterPro" id="IPR035936">
    <property type="entry name" value="BB2672"/>
</dbReference>
<dbReference type="Proteomes" id="UP000196386">
    <property type="component" value="Unassembled WGS sequence"/>
</dbReference>
<evidence type="ECO:0000313" key="4">
    <source>
        <dbReference type="EMBL" id="OUP69164.1"/>
    </source>
</evidence>
<reference evidence="6" key="2">
    <citation type="submission" date="2017-04" db="EMBL/GenBank/DDBJ databases">
        <title>Function of individual gut microbiota members based on whole genome sequencing of pure cultures obtained from chicken caecum.</title>
        <authorList>
            <person name="Medvecky M."/>
            <person name="Cejkova D."/>
            <person name="Polansky O."/>
            <person name="Karasova D."/>
            <person name="Kubasova T."/>
            <person name="Cizek A."/>
            <person name="Rychlik I."/>
        </authorList>
    </citation>
    <scope>NUCLEOTIDE SEQUENCE [LARGE SCALE GENOMIC DNA]</scope>
    <source>
        <strain evidence="6">An175</strain>
    </source>
</reference>
<dbReference type="EMBL" id="VIQT01000014">
    <property type="protein sequence ID" value="NDO39652.1"/>
    <property type="molecule type" value="Genomic_DNA"/>
</dbReference>
<dbReference type="Proteomes" id="UP000462501">
    <property type="component" value="Unassembled WGS sequence"/>
</dbReference>
<dbReference type="SUPFAM" id="SSF160519">
    <property type="entry name" value="BB2672-like"/>
    <property type="match status" value="1"/>
</dbReference>
<dbReference type="AlphaFoldDB" id="A0A174RIX5"/>
<reference evidence="4" key="3">
    <citation type="journal article" date="2018" name="BMC Genomics">
        <title>Whole genome sequencing and function prediction of 133 gut anaerobes isolated from chicken caecum in pure cultures.</title>
        <authorList>
            <person name="Medvecky M."/>
            <person name="Cejkova D."/>
            <person name="Polansky O."/>
            <person name="Karasova D."/>
            <person name="Kubasova T."/>
            <person name="Cizek A."/>
            <person name="Rychlik I."/>
        </authorList>
    </citation>
    <scope>NUCLEOTIDE SEQUENCE</scope>
    <source>
        <strain evidence="4">An175</strain>
    </source>
</reference>
<evidence type="ECO:0000313" key="8">
    <source>
        <dbReference type="Proteomes" id="UP000462501"/>
    </source>
</evidence>
<proteinExistence type="predicted"/>
<gene>
    <name evidence="4" type="ORF">B5F11_09850</name>
    <name evidence="2" type="ORF">D3Z39_14055</name>
    <name evidence="1" type="ORF">ERS852551_02072</name>
    <name evidence="3" type="ORF">FMM72_10430</name>
</gene>
<reference evidence="3 8" key="5">
    <citation type="submission" date="2019-06" db="EMBL/GenBank/DDBJ databases">
        <title>Draft genome sequences of 15 bacterial species constituting the stable defined intestinal microbiota of the GM15 gnotobiotic mouse model.</title>
        <authorList>
            <person name="Elie C."/>
            <person name="Mathieu A."/>
            <person name="Saliou A."/>
            <person name="Darnaud M."/>
            <person name="Leulier F."/>
            <person name="Tamellini A."/>
        </authorList>
    </citation>
    <scope>NUCLEOTIDE SEQUENCE [LARGE SCALE GENOMIC DNA]</scope>
    <source>
        <strain evidence="3 8">JM4-15</strain>
    </source>
</reference>
<evidence type="ECO:0000313" key="7">
    <source>
        <dbReference type="Proteomes" id="UP000446348"/>
    </source>
</evidence>
<evidence type="ECO:0000313" key="3">
    <source>
        <dbReference type="EMBL" id="NDO39652.1"/>
    </source>
</evidence>
<dbReference type="GeneID" id="72464602"/>
<evidence type="ECO:0000313" key="5">
    <source>
        <dbReference type="Proteomes" id="UP000095765"/>
    </source>
</evidence>
<dbReference type="RefSeq" id="WP_024729900.1">
    <property type="nucleotide sequence ID" value="NZ_CABIWA010000002.1"/>
</dbReference>
<dbReference type="Gene3D" id="3.30.1330.110">
    <property type="entry name" value="BB2672"/>
    <property type="match status" value="1"/>
</dbReference>